<evidence type="ECO:0000256" key="1">
    <source>
        <dbReference type="ARBA" id="ARBA00004651"/>
    </source>
</evidence>
<evidence type="ECO:0000256" key="6">
    <source>
        <dbReference type="ARBA" id="ARBA00023136"/>
    </source>
</evidence>
<feature type="transmembrane region" description="Helical" evidence="7">
    <location>
        <begin position="66"/>
        <end position="86"/>
    </location>
</feature>
<dbReference type="InterPro" id="IPR039421">
    <property type="entry name" value="Type_1_exporter"/>
</dbReference>
<keyword evidence="2 7" id="KW-0812">Transmembrane</keyword>
<dbReference type="PANTHER" id="PTHR43394">
    <property type="entry name" value="ATP-DEPENDENT PERMEASE MDL1, MITOCHONDRIAL"/>
    <property type="match status" value="1"/>
</dbReference>
<comment type="subcellular location">
    <subcellularLocation>
        <location evidence="1">Cell membrane</location>
        <topology evidence="1">Multi-pass membrane protein</topology>
    </subcellularLocation>
</comment>
<dbReference type="Gene3D" id="1.20.1560.10">
    <property type="entry name" value="ABC transporter type 1, transmembrane domain"/>
    <property type="match status" value="1"/>
</dbReference>
<name>A0A1Y5X748_KIBAR</name>
<dbReference type="InterPro" id="IPR027417">
    <property type="entry name" value="P-loop_NTPase"/>
</dbReference>
<keyword evidence="3" id="KW-0547">Nucleotide-binding</keyword>
<evidence type="ECO:0000256" key="3">
    <source>
        <dbReference type="ARBA" id="ARBA00022741"/>
    </source>
</evidence>
<dbReference type="OrthoDB" id="9806127at2"/>
<dbReference type="SUPFAM" id="SSF90123">
    <property type="entry name" value="ABC transporter transmembrane region"/>
    <property type="match status" value="1"/>
</dbReference>
<gene>
    <name evidence="10" type="ORF">SAMN05661093_01892</name>
</gene>
<keyword evidence="11" id="KW-1185">Reference proteome</keyword>
<evidence type="ECO:0000256" key="2">
    <source>
        <dbReference type="ARBA" id="ARBA00022692"/>
    </source>
</evidence>
<dbReference type="InterPro" id="IPR017871">
    <property type="entry name" value="ABC_transporter-like_CS"/>
</dbReference>
<keyword evidence="6 7" id="KW-0472">Membrane</keyword>
<reference evidence="10 11" key="1">
    <citation type="submission" date="2017-04" db="EMBL/GenBank/DDBJ databases">
        <authorList>
            <person name="Afonso C.L."/>
            <person name="Miller P.J."/>
            <person name="Scott M.A."/>
            <person name="Spackman E."/>
            <person name="Goraichik I."/>
            <person name="Dimitrov K.M."/>
            <person name="Suarez D.L."/>
            <person name="Swayne D.E."/>
        </authorList>
    </citation>
    <scope>NUCLEOTIDE SEQUENCE [LARGE SCALE GENOMIC DNA]</scope>
    <source>
        <strain evidence="10 11">DSM 43828</strain>
    </source>
</reference>
<evidence type="ECO:0000313" key="11">
    <source>
        <dbReference type="Proteomes" id="UP000192674"/>
    </source>
</evidence>
<proteinExistence type="predicted"/>
<accession>A0A1Y5X748</accession>
<dbReference type="GO" id="GO:0005886">
    <property type="term" value="C:plasma membrane"/>
    <property type="evidence" value="ECO:0007669"/>
    <property type="project" value="UniProtKB-SubCell"/>
</dbReference>
<dbReference type="GO" id="GO:0005524">
    <property type="term" value="F:ATP binding"/>
    <property type="evidence" value="ECO:0007669"/>
    <property type="project" value="UniProtKB-KW"/>
</dbReference>
<dbReference type="SMART" id="SM00382">
    <property type="entry name" value="AAA"/>
    <property type="match status" value="1"/>
</dbReference>
<dbReference type="Pfam" id="PF00664">
    <property type="entry name" value="ABC_membrane"/>
    <property type="match status" value="1"/>
</dbReference>
<dbReference type="InterPro" id="IPR003439">
    <property type="entry name" value="ABC_transporter-like_ATP-bd"/>
</dbReference>
<dbReference type="SUPFAM" id="SSF52540">
    <property type="entry name" value="P-loop containing nucleoside triphosphate hydrolases"/>
    <property type="match status" value="1"/>
</dbReference>
<feature type="domain" description="ABC transmembrane type-1" evidence="9">
    <location>
        <begin position="33"/>
        <end position="307"/>
    </location>
</feature>
<organism evidence="10 11">
    <name type="scientific">Kibdelosporangium aridum</name>
    <dbReference type="NCBI Taxonomy" id="2030"/>
    <lineage>
        <taxon>Bacteria</taxon>
        <taxon>Bacillati</taxon>
        <taxon>Actinomycetota</taxon>
        <taxon>Actinomycetes</taxon>
        <taxon>Pseudonocardiales</taxon>
        <taxon>Pseudonocardiaceae</taxon>
        <taxon>Kibdelosporangium</taxon>
    </lineage>
</organism>
<keyword evidence="4 10" id="KW-0067">ATP-binding</keyword>
<dbReference type="InterPro" id="IPR003593">
    <property type="entry name" value="AAA+_ATPase"/>
</dbReference>
<evidence type="ECO:0000256" key="4">
    <source>
        <dbReference type="ARBA" id="ARBA00022840"/>
    </source>
</evidence>
<dbReference type="EMBL" id="FWXV01000001">
    <property type="protein sequence ID" value="SMC74939.1"/>
    <property type="molecule type" value="Genomic_DNA"/>
</dbReference>
<evidence type="ECO:0000256" key="5">
    <source>
        <dbReference type="ARBA" id="ARBA00022989"/>
    </source>
</evidence>
<dbReference type="GO" id="GO:0015421">
    <property type="term" value="F:ABC-type oligopeptide transporter activity"/>
    <property type="evidence" value="ECO:0007669"/>
    <property type="project" value="TreeGrafter"/>
</dbReference>
<evidence type="ECO:0000313" key="10">
    <source>
        <dbReference type="EMBL" id="SMC74939.1"/>
    </source>
</evidence>
<dbReference type="RefSeq" id="WP_084425468.1">
    <property type="nucleotide sequence ID" value="NZ_FWXV01000001.1"/>
</dbReference>
<keyword evidence="5 7" id="KW-1133">Transmembrane helix</keyword>
<sequence>MNASLGVRRALTLLAAAIRLTRQAAPAGTPFYVLMCVFSGLAPIVTAWCTKVLLDGLAVGGAWLTLLPWAVALAVAGLVTGLLPVVSEYLKQRLDRAVARLTMDRLYVAMDRLTGLARMEDPAFRDKLRLAQQTGRSGPGQLVDDGLGTVQAAVTVGGFLGTVLVINASMALIVLVAAVPALIAHLRLSRARAQMLWSIAPAERREVFYADLLASLDAAKELRLLGLGGLFRRRMLVELTAAHTAMEGQDRRDARVQGVLAGLTALVSAGGLVWSVWLAAQGSLSIGDVAMFIAAVGGVQSALQGLVVRLASAHHSMLLFDHYLEISSQEPDLPIPVSPQAVPPLRSGIELRDVWFRYAEDQPWVLRGVNLTIPHGRSLALVGLNGAGKSTIIKLLCRFYDPDRGTIRWDGVDLRHVPVDELRARIGAVFQDYMCYDLSAAENIGVGDVSCMDDRERVVAAAHRAGAHDIVAALPKGYDTLLSRMFFDEADRDDPETGVLLSGGQWQRLALARAFLRDRRDLMILDEPSSGLDAEAEYEVHSSLRRHRDGATSVLISHRLGAIRDANVIAVLADGKVAEIGTHDELMAASGEYARLFRLQASGYEEVVLP</sequence>
<evidence type="ECO:0000256" key="7">
    <source>
        <dbReference type="SAM" id="Phobius"/>
    </source>
</evidence>
<dbReference type="InterPro" id="IPR011527">
    <property type="entry name" value="ABC1_TM_dom"/>
</dbReference>
<dbReference type="InterPro" id="IPR036640">
    <property type="entry name" value="ABC1_TM_sf"/>
</dbReference>
<feature type="transmembrane region" description="Helical" evidence="7">
    <location>
        <begin position="32"/>
        <end position="54"/>
    </location>
</feature>
<dbReference type="Gene3D" id="3.40.50.300">
    <property type="entry name" value="P-loop containing nucleotide triphosphate hydrolases"/>
    <property type="match status" value="1"/>
</dbReference>
<dbReference type="Pfam" id="PF00005">
    <property type="entry name" value="ABC_tran"/>
    <property type="match status" value="1"/>
</dbReference>
<dbReference type="PROSITE" id="PS50893">
    <property type="entry name" value="ABC_TRANSPORTER_2"/>
    <property type="match status" value="1"/>
</dbReference>
<dbReference type="GO" id="GO:0016887">
    <property type="term" value="F:ATP hydrolysis activity"/>
    <property type="evidence" value="ECO:0007669"/>
    <property type="project" value="InterPro"/>
</dbReference>
<dbReference type="AlphaFoldDB" id="A0A1Y5X748"/>
<protein>
    <submittedName>
        <fullName evidence="10">ATP-binding cassette, subfamily B</fullName>
    </submittedName>
</protein>
<evidence type="ECO:0000259" key="8">
    <source>
        <dbReference type="PROSITE" id="PS50893"/>
    </source>
</evidence>
<feature type="domain" description="ABC transporter" evidence="8">
    <location>
        <begin position="349"/>
        <end position="599"/>
    </location>
</feature>
<dbReference type="PROSITE" id="PS50929">
    <property type="entry name" value="ABC_TM1F"/>
    <property type="match status" value="1"/>
</dbReference>
<evidence type="ECO:0000259" key="9">
    <source>
        <dbReference type="PROSITE" id="PS50929"/>
    </source>
</evidence>
<dbReference type="PANTHER" id="PTHR43394:SF1">
    <property type="entry name" value="ATP-BINDING CASSETTE SUB-FAMILY B MEMBER 10, MITOCHONDRIAL"/>
    <property type="match status" value="1"/>
</dbReference>
<feature type="transmembrane region" description="Helical" evidence="7">
    <location>
        <begin position="164"/>
        <end position="186"/>
    </location>
</feature>
<dbReference type="PROSITE" id="PS00211">
    <property type="entry name" value="ABC_TRANSPORTER_1"/>
    <property type="match status" value="1"/>
</dbReference>
<dbReference type="Proteomes" id="UP000192674">
    <property type="component" value="Unassembled WGS sequence"/>
</dbReference>